<dbReference type="EMBL" id="QFYS01000001">
    <property type="protein sequence ID" value="RAK68724.1"/>
    <property type="molecule type" value="Genomic_DNA"/>
</dbReference>
<sequence length="134" mass="15308">MMTRESRKAPFNLNRRGVLAGVTAAPLLPAPNVSARLHPFDRWVAEAYAAMDLAWSLPEDPEGPRDQLFRRVDDLDRLILLTPSTDEPAIRAKFGYLRWLMKNNGDDDELVALDHVGEFLRQHCAGPWRIYTPR</sequence>
<dbReference type="RefSeq" id="WP_111274216.1">
    <property type="nucleotide sequence ID" value="NZ_QFYS01000001.1"/>
</dbReference>
<keyword evidence="2" id="KW-1185">Reference proteome</keyword>
<name>A0A328BS92_9CAUL</name>
<proteinExistence type="predicted"/>
<gene>
    <name evidence="1" type="ORF">DJ019_01540</name>
</gene>
<evidence type="ECO:0000313" key="2">
    <source>
        <dbReference type="Proteomes" id="UP000249524"/>
    </source>
</evidence>
<reference evidence="1 2" key="1">
    <citation type="submission" date="2018-05" db="EMBL/GenBank/DDBJ databases">
        <authorList>
            <person name="Lanie J.A."/>
            <person name="Ng W.-L."/>
            <person name="Kazmierczak K.M."/>
            <person name="Andrzejewski T.M."/>
            <person name="Davidsen T.M."/>
            <person name="Wayne K.J."/>
            <person name="Tettelin H."/>
            <person name="Glass J.I."/>
            <person name="Rusch D."/>
            <person name="Podicherti R."/>
            <person name="Tsui H.-C.T."/>
            <person name="Winkler M.E."/>
        </authorList>
    </citation>
    <scope>NUCLEOTIDE SEQUENCE [LARGE SCALE GENOMIC DNA]</scope>
    <source>
        <strain evidence="1 2">BUT-10</strain>
    </source>
</reference>
<comment type="caution">
    <text evidence="1">The sequence shown here is derived from an EMBL/GenBank/DDBJ whole genome shotgun (WGS) entry which is preliminary data.</text>
</comment>
<evidence type="ECO:0000313" key="1">
    <source>
        <dbReference type="EMBL" id="RAK68724.1"/>
    </source>
</evidence>
<dbReference type="Proteomes" id="UP000249524">
    <property type="component" value="Unassembled WGS sequence"/>
</dbReference>
<organism evidence="1 2">
    <name type="scientific">Phenylobacterium kunshanense</name>
    <dbReference type="NCBI Taxonomy" id="1445034"/>
    <lineage>
        <taxon>Bacteria</taxon>
        <taxon>Pseudomonadati</taxon>
        <taxon>Pseudomonadota</taxon>
        <taxon>Alphaproteobacteria</taxon>
        <taxon>Caulobacterales</taxon>
        <taxon>Caulobacteraceae</taxon>
        <taxon>Phenylobacterium</taxon>
    </lineage>
</organism>
<dbReference type="AlphaFoldDB" id="A0A328BS92"/>
<protein>
    <submittedName>
        <fullName evidence="1">Uncharacterized protein</fullName>
    </submittedName>
</protein>
<accession>A0A328BS92</accession>